<feature type="signal peptide" evidence="1">
    <location>
        <begin position="1"/>
        <end position="35"/>
    </location>
</feature>
<feature type="chain" id="PRO_5045644716" evidence="1">
    <location>
        <begin position="36"/>
        <end position="146"/>
    </location>
</feature>
<evidence type="ECO:0000256" key="1">
    <source>
        <dbReference type="SAM" id="SignalP"/>
    </source>
</evidence>
<keyword evidence="1" id="KW-0732">Signal</keyword>
<sequence>MSTVAAKFATVGTKFQVGAAACAIAGAAVWTPAVAAQADIVAVPAPTAPAFSDVLASPVITDFMAAPVLGAGTVAEQGWWWFHGPGPGEDGPTTFFEFTPLALIPTWFKPLYSWFTQNIDFSTCIFGITLSIGPYGTTKLGYSTGC</sequence>
<name>A0ABT8HHV0_MYCAO</name>
<reference evidence="2" key="1">
    <citation type="submission" date="2023-07" db="EMBL/GenBank/DDBJ databases">
        <title>Degradation of tert-butanol by M. austroafricanum TBA100.</title>
        <authorList>
            <person name="Helbich S."/>
            <person name="Vainshtein Y."/>
        </authorList>
    </citation>
    <scope>NUCLEOTIDE SEQUENCE</scope>
    <source>
        <strain evidence="2">TBA100</strain>
    </source>
</reference>
<proteinExistence type="predicted"/>
<comment type="caution">
    <text evidence="2">The sequence shown here is derived from an EMBL/GenBank/DDBJ whole genome shotgun (WGS) entry which is preliminary data.</text>
</comment>
<dbReference type="EMBL" id="JAUHTC010000073">
    <property type="protein sequence ID" value="MDN4520344.1"/>
    <property type="molecule type" value="Genomic_DNA"/>
</dbReference>
<evidence type="ECO:0000313" key="2">
    <source>
        <dbReference type="EMBL" id="MDN4520344.1"/>
    </source>
</evidence>
<keyword evidence="3" id="KW-1185">Reference proteome</keyword>
<evidence type="ECO:0000313" key="3">
    <source>
        <dbReference type="Proteomes" id="UP001172687"/>
    </source>
</evidence>
<dbReference type="Proteomes" id="UP001172687">
    <property type="component" value="Unassembled WGS sequence"/>
</dbReference>
<organism evidence="2 3">
    <name type="scientific">Mycolicibacterium austroafricanum</name>
    <name type="common">Mycobacterium austroafricanum</name>
    <dbReference type="NCBI Taxonomy" id="39687"/>
    <lineage>
        <taxon>Bacteria</taxon>
        <taxon>Bacillati</taxon>
        <taxon>Actinomycetota</taxon>
        <taxon>Actinomycetes</taxon>
        <taxon>Mycobacteriales</taxon>
        <taxon>Mycobacteriaceae</taxon>
        <taxon>Mycolicibacterium</taxon>
    </lineage>
</organism>
<gene>
    <name evidence="2" type="ORF">QYF68_21330</name>
</gene>
<accession>A0ABT8HHV0</accession>
<protein>
    <submittedName>
        <fullName evidence="2">Uncharacterized protein</fullName>
    </submittedName>
</protein>